<name>A0ABN7A7X8_9HEMI</name>
<feature type="region of interest" description="Disordered" evidence="1">
    <location>
        <begin position="63"/>
        <end position="91"/>
    </location>
</feature>
<reference evidence="2 3" key="1">
    <citation type="submission" date="2023-09" db="EMBL/GenBank/DDBJ databases">
        <title>Nesidiocoris tenuis whole genome shotgun sequence.</title>
        <authorList>
            <person name="Shibata T."/>
            <person name="Shimoda M."/>
            <person name="Kobayashi T."/>
            <person name="Uehara T."/>
        </authorList>
    </citation>
    <scope>NUCLEOTIDE SEQUENCE [LARGE SCALE GENOMIC DNA]</scope>
    <source>
        <strain evidence="2 3">Japan</strain>
    </source>
</reference>
<dbReference type="EMBL" id="AP028909">
    <property type="protein sequence ID" value="BES88392.1"/>
    <property type="molecule type" value="Genomic_DNA"/>
</dbReference>
<accession>A0ABN7A7X8</accession>
<protein>
    <submittedName>
        <fullName evidence="2">Uncharacterized protein</fullName>
    </submittedName>
</protein>
<evidence type="ECO:0000313" key="2">
    <source>
        <dbReference type="EMBL" id="BES88392.1"/>
    </source>
</evidence>
<sequence length="91" mass="10286">MQTVRYDSKSYLGLMQTIHQPARYRRDELDEGSSEPLDGRPVCLSLLASVRIILRYIGRVVPSENGERSKETRQPRPPDAPKREGGAQFAS</sequence>
<proteinExistence type="predicted"/>
<evidence type="ECO:0000256" key="1">
    <source>
        <dbReference type="SAM" id="MobiDB-lite"/>
    </source>
</evidence>
<keyword evidence="3" id="KW-1185">Reference proteome</keyword>
<gene>
    <name evidence="2" type="ORF">NTJ_01198</name>
</gene>
<feature type="compositionally biased region" description="Basic and acidic residues" evidence="1">
    <location>
        <begin position="65"/>
        <end position="85"/>
    </location>
</feature>
<dbReference type="Proteomes" id="UP001307889">
    <property type="component" value="Chromosome 1"/>
</dbReference>
<evidence type="ECO:0000313" key="3">
    <source>
        <dbReference type="Proteomes" id="UP001307889"/>
    </source>
</evidence>
<organism evidence="2 3">
    <name type="scientific">Nesidiocoris tenuis</name>
    <dbReference type="NCBI Taxonomy" id="355587"/>
    <lineage>
        <taxon>Eukaryota</taxon>
        <taxon>Metazoa</taxon>
        <taxon>Ecdysozoa</taxon>
        <taxon>Arthropoda</taxon>
        <taxon>Hexapoda</taxon>
        <taxon>Insecta</taxon>
        <taxon>Pterygota</taxon>
        <taxon>Neoptera</taxon>
        <taxon>Paraneoptera</taxon>
        <taxon>Hemiptera</taxon>
        <taxon>Heteroptera</taxon>
        <taxon>Panheteroptera</taxon>
        <taxon>Cimicomorpha</taxon>
        <taxon>Miridae</taxon>
        <taxon>Dicyphina</taxon>
        <taxon>Nesidiocoris</taxon>
    </lineage>
</organism>